<name>A0A5C5VRK7_9BACT</name>
<dbReference type="AlphaFoldDB" id="A0A5C5VRK7"/>
<keyword evidence="1" id="KW-1133">Transmembrane helix</keyword>
<proteinExistence type="predicted"/>
<feature type="transmembrane region" description="Helical" evidence="1">
    <location>
        <begin position="78"/>
        <end position="99"/>
    </location>
</feature>
<sequence length="147" mass="16358">MVPALLYAQLFATLYMTGVIWFVQLVHYPMFANVPADSFVEYERIHQARTFWVVGPPMLVELFTAVAMLAMRPPGVPAWVPLVGLALLLLVDGSTALFFGPQHGRLSAGFDATLHRQLVAGNWLRTFGWTARGVLLVWCAWRMGPAT</sequence>
<evidence type="ECO:0008006" key="4">
    <source>
        <dbReference type="Google" id="ProtNLM"/>
    </source>
</evidence>
<comment type="caution">
    <text evidence="2">The sequence shown here is derived from an EMBL/GenBank/DDBJ whole genome shotgun (WGS) entry which is preliminary data.</text>
</comment>
<evidence type="ECO:0000256" key="1">
    <source>
        <dbReference type="SAM" id="Phobius"/>
    </source>
</evidence>
<dbReference type="EMBL" id="SJPH01000010">
    <property type="protein sequence ID" value="TWT40820.1"/>
    <property type="molecule type" value="Genomic_DNA"/>
</dbReference>
<evidence type="ECO:0000313" key="2">
    <source>
        <dbReference type="EMBL" id="TWT40820.1"/>
    </source>
</evidence>
<gene>
    <name evidence="2" type="ORF">Pla111_32380</name>
</gene>
<dbReference type="RefSeq" id="WP_146575427.1">
    <property type="nucleotide sequence ID" value="NZ_SJPH01000010.1"/>
</dbReference>
<keyword evidence="1" id="KW-0472">Membrane</keyword>
<keyword evidence="3" id="KW-1185">Reference proteome</keyword>
<protein>
    <recommendedName>
        <fullName evidence="4">DUF1772 domain-containing protein</fullName>
    </recommendedName>
</protein>
<feature type="transmembrane region" description="Helical" evidence="1">
    <location>
        <begin position="51"/>
        <end position="72"/>
    </location>
</feature>
<reference evidence="2 3" key="1">
    <citation type="submission" date="2019-02" db="EMBL/GenBank/DDBJ databases">
        <title>Deep-cultivation of Planctomycetes and their phenomic and genomic characterization uncovers novel biology.</title>
        <authorList>
            <person name="Wiegand S."/>
            <person name="Jogler M."/>
            <person name="Boedeker C."/>
            <person name="Pinto D."/>
            <person name="Vollmers J."/>
            <person name="Rivas-Marin E."/>
            <person name="Kohn T."/>
            <person name="Peeters S.H."/>
            <person name="Heuer A."/>
            <person name="Rast P."/>
            <person name="Oberbeckmann S."/>
            <person name="Bunk B."/>
            <person name="Jeske O."/>
            <person name="Meyerdierks A."/>
            <person name="Storesund J.E."/>
            <person name="Kallscheuer N."/>
            <person name="Luecker S."/>
            <person name="Lage O.M."/>
            <person name="Pohl T."/>
            <person name="Merkel B.J."/>
            <person name="Hornburger P."/>
            <person name="Mueller R.-W."/>
            <person name="Bruemmer F."/>
            <person name="Labrenz M."/>
            <person name="Spormann A.M."/>
            <person name="Op Den Camp H."/>
            <person name="Overmann J."/>
            <person name="Amann R."/>
            <person name="Jetten M.S.M."/>
            <person name="Mascher T."/>
            <person name="Medema M.H."/>
            <person name="Devos D.P."/>
            <person name="Kaster A.-K."/>
            <person name="Ovreas L."/>
            <person name="Rohde M."/>
            <person name="Galperin M.Y."/>
            <person name="Jogler C."/>
        </authorList>
    </citation>
    <scope>NUCLEOTIDE SEQUENCE [LARGE SCALE GENOMIC DNA]</scope>
    <source>
        <strain evidence="2 3">Pla111</strain>
    </source>
</reference>
<feature type="transmembrane region" description="Helical" evidence="1">
    <location>
        <begin position="6"/>
        <end position="30"/>
    </location>
</feature>
<accession>A0A5C5VRK7</accession>
<dbReference type="OrthoDB" id="27509at2"/>
<dbReference type="Proteomes" id="UP000318995">
    <property type="component" value="Unassembled WGS sequence"/>
</dbReference>
<evidence type="ECO:0000313" key="3">
    <source>
        <dbReference type="Proteomes" id="UP000318995"/>
    </source>
</evidence>
<keyword evidence="1" id="KW-0812">Transmembrane</keyword>
<organism evidence="2 3">
    <name type="scientific">Botrimarina hoheduenensis</name>
    <dbReference type="NCBI Taxonomy" id="2528000"/>
    <lineage>
        <taxon>Bacteria</taxon>
        <taxon>Pseudomonadati</taxon>
        <taxon>Planctomycetota</taxon>
        <taxon>Planctomycetia</taxon>
        <taxon>Pirellulales</taxon>
        <taxon>Lacipirellulaceae</taxon>
        <taxon>Botrimarina</taxon>
    </lineage>
</organism>